<keyword evidence="5 18" id="KW-0808">Transferase</keyword>
<reference evidence="21 22" key="1">
    <citation type="submission" date="2020-10" db="EMBL/GenBank/DDBJ databases">
        <title>Pygocentrus nattereri (red-bellied piranha) genome, fPygNat1, primary haplotype.</title>
        <authorList>
            <person name="Myers G."/>
            <person name="Meyer A."/>
            <person name="Karagic N."/>
            <person name="Pippel M."/>
            <person name="Winkler S."/>
            <person name="Tracey A."/>
            <person name="Wood J."/>
            <person name="Formenti G."/>
            <person name="Howe K."/>
            <person name="Fedrigo O."/>
            <person name="Jarvis E.D."/>
        </authorList>
    </citation>
    <scope>NUCLEOTIDE SEQUENCE [LARGE SCALE GENOMIC DNA]</scope>
</reference>
<dbReference type="PRINTS" id="PR01365">
    <property type="entry name" value="TELOMERASERT"/>
</dbReference>
<dbReference type="CDD" id="cd01648">
    <property type="entry name" value="TERT"/>
    <property type="match status" value="1"/>
</dbReference>
<dbReference type="Gene3D" id="3.10.10.20">
    <property type="match status" value="1"/>
</dbReference>
<evidence type="ECO:0000313" key="21">
    <source>
        <dbReference type="Ensembl" id="ENSPNAP00000003578.2"/>
    </source>
</evidence>
<dbReference type="GeneID" id="108415670"/>
<dbReference type="Gene3D" id="1.10.10.2210">
    <property type="match status" value="1"/>
</dbReference>
<dbReference type="Pfam" id="PF12009">
    <property type="entry name" value="Telomerase_RBD"/>
    <property type="match status" value="1"/>
</dbReference>
<comment type="subcellular location">
    <subcellularLocation>
        <location evidence="18">Nucleus</location>
    </subcellularLocation>
    <subcellularLocation>
        <location evidence="18">Chromosome</location>
        <location evidence="18">Telomere</location>
    </subcellularLocation>
</comment>
<evidence type="ECO:0000259" key="20">
    <source>
        <dbReference type="PROSITE" id="PS50878"/>
    </source>
</evidence>
<dbReference type="FunFam" id="1.10.357.90:FF:000001">
    <property type="entry name" value="Telomerase reverse transcriptase"/>
    <property type="match status" value="1"/>
</dbReference>
<feature type="compositionally biased region" description="Acidic residues" evidence="19">
    <location>
        <begin position="265"/>
        <end position="276"/>
    </location>
</feature>
<feature type="domain" description="Reverse transcriptase" evidence="20">
    <location>
        <begin position="592"/>
        <end position="911"/>
    </location>
</feature>
<dbReference type="GO" id="GO:0000333">
    <property type="term" value="C:telomerase catalytic core complex"/>
    <property type="evidence" value="ECO:0007669"/>
    <property type="project" value="UniProtKB-ARBA"/>
</dbReference>
<proteinExistence type="inferred from homology"/>
<feature type="region of interest" description="Disordered" evidence="19">
    <location>
        <begin position="287"/>
        <end position="306"/>
    </location>
</feature>
<dbReference type="SMART" id="SM00975">
    <property type="entry name" value="Telomerase_RBD"/>
    <property type="match status" value="1"/>
</dbReference>
<dbReference type="Proteomes" id="UP001501920">
    <property type="component" value="Chromosome 11"/>
</dbReference>
<dbReference type="STRING" id="42514.ENSPNAP00000003578"/>
<accession>A0A3B4BVB5</accession>
<comment type="catalytic activity">
    <reaction evidence="15 18">
        <text>DNA(n) + a 2'-deoxyribonucleoside 5'-triphosphate = DNA(n+1) + diphosphate</text>
        <dbReference type="Rhea" id="RHEA:22508"/>
        <dbReference type="Rhea" id="RHEA-COMP:17339"/>
        <dbReference type="Rhea" id="RHEA-COMP:17340"/>
        <dbReference type="ChEBI" id="CHEBI:33019"/>
        <dbReference type="ChEBI" id="CHEBI:61560"/>
        <dbReference type="ChEBI" id="CHEBI:173112"/>
        <dbReference type="EC" id="2.7.7.49"/>
    </reaction>
</comment>
<comment type="subunit">
    <text evidence="17">Catalytic subunit of the telomerase holoenzyme complex composed minimally of TERT and the telomerase RNA template component (TERC).</text>
</comment>
<reference evidence="21" key="2">
    <citation type="submission" date="2025-08" db="UniProtKB">
        <authorList>
            <consortium name="Ensembl"/>
        </authorList>
    </citation>
    <scope>IDENTIFICATION</scope>
</reference>
<dbReference type="GO" id="GO:0046872">
    <property type="term" value="F:metal ion binding"/>
    <property type="evidence" value="ECO:0007669"/>
    <property type="project" value="UniProtKB-KW"/>
</dbReference>
<dbReference type="InterPro" id="IPR043502">
    <property type="entry name" value="DNA/RNA_pol_sf"/>
</dbReference>
<dbReference type="PROSITE" id="PS50878">
    <property type="entry name" value="RT_POL"/>
    <property type="match status" value="1"/>
</dbReference>
<evidence type="ECO:0000256" key="12">
    <source>
        <dbReference type="ARBA" id="ARBA00023242"/>
    </source>
</evidence>
<evidence type="ECO:0000256" key="18">
    <source>
        <dbReference type="RuleBase" id="RU365061"/>
    </source>
</evidence>
<keyword evidence="7 18" id="KW-0479">Metal-binding</keyword>
<dbReference type="GeneTree" id="ENSGT00390000018531"/>
<keyword evidence="22" id="KW-1185">Reference proteome</keyword>
<dbReference type="RefSeq" id="XP_037398354.1">
    <property type="nucleotide sequence ID" value="XM_037542457.1"/>
</dbReference>
<feature type="region of interest" description="Disordered" evidence="19">
    <location>
        <begin position="314"/>
        <end position="340"/>
    </location>
</feature>
<evidence type="ECO:0000256" key="7">
    <source>
        <dbReference type="ARBA" id="ARBA00022723"/>
    </source>
</evidence>
<evidence type="ECO:0000256" key="17">
    <source>
        <dbReference type="ARBA" id="ARBA00061974"/>
    </source>
</evidence>
<dbReference type="Gene3D" id="1.10.357.90">
    <property type="match status" value="1"/>
</dbReference>
<evidence type="ECO:0000256" key="5">
    <source>
        <dbReference type="ARBA" id="ARBA00022679"/>
    </source>
</evidence>
<dbReference type="GO" id="GO:0000781">
    <property type="term" value="C:chromosome, telomeric region"/>
    <property type="evidence" value="ECO:0007669"/>
    <property type="project" value="UniProtKB-SubCell"/>
</dbReference>
<reference evidence="21" key="3">
    <citation type="submission" date="2025-09" db="UniProtKB">
        <authorList>
            <consortium name="Ensembl"/>
        </authorList>
    </citation>
    <scope>IDENTIFICATION</scope>
</reference>
<dbReference type="GO" id="GO:0042162">
    <property type="term" value="F:telomeric DNA binding"/>
    <property type="evidence" value="ECO:0007669"/>
    <property type="project" value="TreeGrafter"/>
</dbReference>
<evidence type="ECO:0000256" key="9">
    <source>
        <dbReference type="ARBA" id="ARBA00022884"/>
    </source>
</evidence>
<dbReference type="PANTHER" id="PTHR12066">
    <property type="entry name" value="TELOMERASE REVERSE TRANSCRIPTASE"/>
    <property type="match status" value="1"/>
</dbReference>
<dbReference type="InterPro" id="IPR021891">
    <property type="entry name" value="Telomerase_RBD"/>
</dbReference>
<dbReference type="InterPro" id="IPR000477">
    <property type="entry name" value="RT_dom"/>
</dbReference>
<dbReference type="GO" id="GO:0003720">
    <property type="term" value="F:telomerase activity"/>
    <property type="evidence" value="ECO:0007669"/>
    <property type="project" value="InterPro"/>
</dbReference>
<keyword evidence="6 18" id="KW-0548">Nucleotidyltransferase</keyword>
<dbReference type="GO" id="GO:0022616">
    <property type="term" value="P:DNA strand elongation"/>
    <property type="evidence" value="ECO:0007669"/>
    <property type="project" value="UniProtKB-ARBA"/>
</dbReference>
<evidence type="ECO:0000256" key="8">
    <source>
        <dbReference type="ARBA" id="ARBA00022842"/>
    </source>
</evidence>
<evidence type="ECO:0000256" key="14">
    <source>
        <dbReference type="ARBA" id="ARBA00032044"/>
    </source>
</evidence>
<sequence>MVCDGVCDMLCVLQSVYSSVQTLLSFSESVQYSDGRGAALLLDSDPTRLRNLVAGLVVCSEDTRVPRAASRAQLATLPEVLAFVLNHMKRKKKRNVLSFGYHYSNQRGDWDPFKFHGAVSQSAAFITGSELWAKINQRLGTEVTKYLLQECSVFVTAPPSCLVQFCGVPIYDLVPVRPWSGFFLTSGPPVTCGSSRRGGHKPRARNTSKKRKNEERQSGSTTCGPETKASKGRKTANTKKRQIDKVEEVAQDVESTRKRKRGGGDGEESEGTEDEGTEAKKKCIDVTENASSPPGEPPVETNGADSVQSEWVEPVTSGTAPKEGVSSWKPSDQPPPRPSHCSVRVLSMLYSGRGMKGFLLNRKIRGGVGGARRILGVELVRMIFLQGEACLSGAEPKPRKLPKRFFGMVPLFSRLLRQHRKCPYAHFLRKKCSGGEGMEDLSSLLVSHCSFYRVYLFVRECVRYVVPLELWGSEQNLLNFLSCVKHFLRLGKFERLSLAQVMWRMKVSDCSWTGHKKRHCPSEQRYREWILGQFLLWMLDSFVLGLVKAMFYVTESMGHKHALRFYRRDVWTKLQKLAFREHLSKGQLEALTPQQVALLPKTTVTSSIRFIPKTNGMRPITRLTGTGAALQQFQSSVRDLQNVLGVCVRERPSLLGSTVWGRQDIHRVLSSIAPQHTNMRHPLYFVKVDVNGAYDSLPHAKLLEVVEEVLGPVQDYCFSLRHYAKVWRDSTLGIRKQFCTKADTFESLNMKGFAVEEQNSGRLHNAILVERYSMEVTGVDVLQFFKQMLSSYVIQYDQKWFRQVRGVPQGSAVSTMLCNLCYGHMENSLLKNITEKGGCLMRLVDDFLLITPKLSKAVQFLKTLLAGVPDYGCELNPQKVAVNFPIRDELSLPEFTELPLQCLFPWCGLLIDTSSLDVYNDYSGYTGQSLRYSLTLGSSPSAAVFMRQKLLAILRLKCDSIFLDLRLNSVEAVYKNIYKILLLQALRFHVCVRSLPLGQDVRTNPRFFMKIIWSTAKTISRSITHANTVGTVDLVSPVLQYEAIELLCCLAFGVVLTHHSASYCCLLPQLQKRKRRRCSELRGLRLARVLQAATPRIPPDFSTIRT</sequence>
<dbReference type="FunFam" id="1.10.132.70:FF:000002">
    <property type="entry name" value="Telomerase reverse transcriptase"/>
    <property type="match status" value="1"/>
</dbReference>
<keyword evidence="12 18" id="KW-0539">Nucleus</keyword>
<dbReference type="GO" id="GO:0070034">
    <property type="term" value="F:telomerase RNA binding"/>
    <property type="evidence" value="ECO:0007669"/>
    <property type="project" value="TreeGrafter"/>
</dbReference>
<dbReference type="OMA" id="SYKAVQW"/>
<dbReference type="GO" id="GO:0007004">
    <property type="term" value="P:telomere maintenance via telomerase"/>
    <property type="evidence" value="ECO:0007669"/>
    <property type="project" value="TreeGrafter"/>
</dbReference>
<evidence type="ECO:0000256" key="1">
    <source>
        <dbReference type="ARBA" id="ARBA00008001"/>
    </source>
</evidence>
<comment type="function">
    <text evidence="16 18">Telomerase is a ribonucleoprotein enzyme essential for the replication of chromosome termini in most eukaryotes. It elongates telomeres. It is a reverse transcriptase that adds simple sequence repeats to chromosome ends by copying a template sequence within the RNA component of the enzyme.</text>
</comment>
<dbReference type="PANTHER" id="PTHR12066:SF0">
    <property type="entry name" value="TELOMERASE REVERSE TRANSCRIPTASE"/>
    <property type="match status" value="1"/>
</dbReference>
<feature type="compositionally biased region" description="Basic residues" evidence="19">
    <location>
        <begin position="197"/>
        <end position="211"/>
    </location>
</feature>
<evidence type="ECO:0000256" key="4">
    <source>
        <dbReference type="ARBA" id="ARBA00022454"/>
    </source>
</evidence>
<keyword evidence="8 18" id="KW-0460">Magnesium</keyword>
<evidence type="ECO:0000256" key="11">
    <source>
        <dbReference type="ARBA" id="ARBA00022918"/>
    </source>
</evidence>
<keyword evidence="13" id="KW-0687">Ribonucleoprotein</keyword>
<dbReference type="EC" id="2.7.7.49" evidence="2 18"/>
<dbReference type="SUPFAM" id="SSF56672">
    <property type="entry name" value="DNA/RNA polymerases"/>
    <property type="match status" value="1"/>
</dbReference>
<dbReference type="Gene3D" id="3.30.70.2630">
    <property type="match status" value="1"/>
</dbReference>
<keyword evidence="9" id="KW-0694">RNA-binding</keyword>
<dbReference type="Pfam" id="PF00078">
    <property type="entry name" value="RVT_1"/>
    <property type="match status" value="1"/>
</dbReference>
<feature type="compositionally biased region" description="Basic residues" evidence="19">
    <location>
        <begin position="230"/>
        <end position="240"/>
    </location>
</feature>
<comment type="similarity">
    <text evidence="1 18">Belongs to the reverse transcriptase family. Telomerase subfamily.</text>
</comment>
<evidence type="ECO:0000256" key="3">
    <source>
        <dbReference type="ARBA" id="ARBA00016182"/>
    </source>
</evidence>
<keyword evidence="4 18" id="KW-0158">Chromosome</keyword>
<protein>
    <recommendedName>
        <fullName evidence="3 18">Telomerase reverse transcriptase</fullName>
        <ecNumber evidence="2 18">2.7.7.49</ecNumber>
    </recommendedName>
    <alternativeName>
        <fullName evidence="14 18">Telomerase catalytic subunit</fullName>
    </alternativeName>
</protein>
<feature type="region of interest" description="Disordered" evidence="19">
    <location>
        <begin position="190"/>
        <end position="279"/>
    </location>
</feature>
<dbReference type="Ensembl" id="ENSPNAT00000008469.2">
    <property type="protein sequence ID" value="ENSPNAP00000003578.2"/>
    <property type="gene ID" value="ENSPNAG00000009996.2"/>
</dbReference>
<dbReference type="InterPro" id="IPR003545">
    <property type="entry name" value="Telomerase_RT"/>
</dbReference>
<dbReference type="InterPro" id="IPR049139">
    <property type="entry name" value="TERT_C"/>
</dbReference>
<dbReference type="AlphaFoldDB" id="A0A3B4BVB5"/>
<organism evidence="21 22">
    <name type="scientific">Pygocentrus nattereri</name>
    <name type="common">Red-bellied piranha</name>
    <dbReference type="NCBI Taxonomy" id="42514"/>
    <lineage>
        <taxon>Eukaryota</taxon>
        <taxon>Metazoa</taxon>
        <taxon>Chordata</taxon>
        <taxon>Craniata</taxon>
        <taxon>Vertebrata</taxon>
        <taxon>Euteleostomi</taxon>
        <taxon>Actinopterygii</taxon>
        <taxon>Neopterygii</taxon>
        <taxon>Teleostei</taxon>
        <taxon>Ostariophysi</taxon>
        <taxon>Characiformes</taxon>
        <taxon>Characoidei</taxon>
        <taxon>Pygocentrus</taxon>
    </lineage>
</organism>
<evidence type="ECO:0000256" key="2">
    <source>
        <dbReference type="ARBA" id="ARBA00012493"/>
    </source>
</evidence>
<evidence type="ECO:0000256" key="13">
    <source>
        <dbReference type="ARBA" id="ARBA00023274"/>
    </source>
</evidence>
<evidence type="ECO:0000256" key="10">
    <source>
        <dbReference type="ARBA" id="ARBA00022895"/>
    </source>
</evidence>
<evidence type="ECO:0000256" key="15">
    <source>
        <dbReference type="ARBA" id="ARBA00048173"/>
    </source>
</evidence>
<gene>
    <name evidence="21" type="primary">TERT</name>
</gene>
<evidence type="ECO:0000256" key="6">
    <source>
        <dbReference type="ARBA" id="ARBA00022695"/>
    </source>
</evidence>
<evidence type="ECO:0000256" key="16">
    <source>
        <dbReference type="ARBA" id="ARBA00057229"/>
    </source>
</evidence>
<name>A0A3B4BVB5_PYGNA</name>
<dbReference type="Pfam" id="PF21399">
    <property type="entry name" value="TERT_C"/>
    <property type="match status" value="1"/>
</dbReference>
<keyword evidence="11 18" id="KW-0695">RNA-directed DNA polymerase</keyword>
<evidence type="ECO:0000313" key="22">
    <source>
        <dbReference type="Proteomes" id="UP001501920"/>
    </source>
</evidence>
<keyword evidence="10 18" id="KW-0779">Telomere</keyword>
<evidence type="ECO:0000256" key="19">
    <source>
        <dbReference type="SAM" id="MobiDB-lite"/>
    </source>
</evidence>
<dbReference type="Gene3D" id="1.10.132.70">
    <property type="match status" value="1"/>
</dbReference>